<dbReference type="Gene3D" id="3.30.1330.60">
    <property type="entry name" value="OmpA-like domain"/>
    <property type="match status" value="1"/>
</dbReference>
<reference evidence="1 2" key="1">
    <citation type="submission" date="2024-03" db="EMBL/GenBank/DDBJ databases">
        <title>Sulfurimonas sp. HSL3-1.</title>
        <authorList>
            <person name="Wang S."/>
        </authorList>
    </citation>
    <scope>NUCLEOTIDE SEQUENCE [LARGE SCALE GENOMIC DNA]</scope>
    <source>
        <strain evidence="1 2">HSL3-1</strain>
    </source>
</reference>
<keyword evidence="2" id="KW-1185">Reference proteome</keyword>
<dbReference type="EMBL" id="CP147920">
    <property type="protein sequence ID" value="XAU15229.1"/>
    <property type="molecule type" value="Genomic_DNA"/>
</dbReference>
<evidence type="ECO:0000313" key="2">
    <source>
        <dbReference type="Proteomes" id="UP001447842"/>
    </source>
</evidence>
<dbReference type="InterPro" id="IPR052894">
    <property type="entry name" value="AsmA-related"/>
</dbReference>
<dbReference type="InterPro" id="IPR008023">
    <property type="entry name" value="DUF748"/>
</dbReference>
<dbReference type="InterPro" id="IPR036737">
    <property type="entry name" value="OmpA-like_sf"/>
</dbReference>
<organism evidence="1 2">
    <name type="scientific">Sulfurimonas diazotrophicus</name>
    <dbReference type="NCBI Taxonomy" id="3131939"/>
    <lineage>
        <taxon>Bacteria</taxon>
        <taxon>Pseudomonadati</taxon>
        <taxon>Campylobacterota</taxon>
        <taxon>Epsilonproteobacteria</taxon>
        <taxon>Campylobacterales</taxon>
        <taxon>Sulfurimonadaceae</taxon>
        <taxon>Sulfurimonas</taxon>
    </lineage>
</organism>
<gene>
    <name evidence="1" type="ORF">WCY31_00665</name>
</gene>
<dbReference type="Pfam" id="PF05359">
    <property type="entry name" value="DUF748"/>
    <property type="match status" value="2"/>
</dbReference>
<name>A0ABZ3HA87_9BACT</name>
<dbReference type="Proteomes" id="UP001447842">
    <property type="component" value="Chromosome"/>
</dbReference>
<proteinExistence type="predicted"/>
<evidence type="ECO:0000313" key="1">
    <source>
        <dbReference type="EMBL" id="XAU15229.1"/>
    </source>
</evidence>
<protein>
    <submittedName>
        <fullName evidence="1">DUF748 domain-containing protein</fullName>
    </submittedName>
</protein>
<dbReference type="RefSeq" id="WP_345972790.1">
    <property type="nucleotide sequence ID" value="NZ_CP147920.1"/>
</dbReference>
<dbReference type="PANTHER" id="PTHR30441:SF8">
    <property type="entry name" value="DUF748 DOMAIN-CONTAINING PROTEIN"/>
    <property type="match status" value="1"/>
</dbReference>
<sequence>MKRWIWRTLLGVLALYLLTAVIAVPYLIRTKVPELVGEMTGGSLEIDRALFNPFILDLTIEGIRFADPEGAPLASLRRLDVNVDVLHLIWGEISVEYFGLRGLRLSVVQERDGRFNFDWLTHLGSGDAAETAPAETNGSAMPSLRLETFELEDGGITFTDLSRPVPLQLDFSPIGLDLHDIDTGGGGENELHLFAHTEEGGLLDVKSRVHSFEPFALSGTVDYDAGRLYDAWHFLREISALEVADGRMELHFTYDVNLAELNATTVDDLRFALKRLRVKPKAENADVLRVASLTVEGGPIRPLAQFGRIDTAGIDGLYVDLQRRKDGSLNWAHYFPKGNEANVSAAPAEDTAAAASAPWDMLINRVTLRHIRGRFDDGSVRPAVHLALDDFNLTARHVSALPATPLTFDAVLQLNKKMRCRTEGRLSHSPLDATALASCGGLDVTWFNPYIDAAADAALARHDVVLRSAVLGAAADVTAREANASVAVTVNDANATLQSLLLTPKGSKRKLAAFDALSVTGVTASTAAKRAGVERIVLAKPQVNLRRERDGSIDAAQLVKAKPAAPAKRGAAQKAQQAETPWSAAIKKIQIRSGAASFRDAAIAHTTTTRVQRFDLDVNGVTTDPSRAIGLQGSFRINGDGRVRAKGSLVPEPLKATTDFSVSGLRLKPFSPYVEEGMFVKIDDGRVGLKGQTRYRPSKRAADLRLHGDFNLNDLLVNDSRDATPLVSLKTLEAKKLLFTLSPDQFFVDNVTMGGFFSSILIDANKTLNLSTLMRPSERSAAPKGAEKTAEAAKQPFPVRIMKFTLYNGAVHFADESLPLPFDTQIHDVNGEVLGISTLPEDTTYLQVAGEIDEYGTAKAEGSLNTGDPKAFTDIGVNFRNIELKSYTPYSGKFVGRAIDSGKLSVTLRYRIVKGAMQGDNGMIINKIVLGDDIESNDSVSLPLDFAIALLEDRDGVIDIDMPVEGDVNNPKFRWGKVVWKAFVNLLTKAVTAPFDLIGSMLGIEGDSLKEVTFAAGSPTVDAVARERLDMLAKVMIKRPKLAMTVQGTYDPKADTHALKQQALISEVLAQSGEDAASTENALIPKLLEPLFEKRLGKEALDALEEEIDAMDADRKTRRRIYREKLVAMMIESQPLPDGALAALAHARAAAIRNYMIATHGMEAGRIAERDPEALSGERGEVPSHLGLDAAK</sequence>
<dbReference type="PANTHER" id="PTHR30441">
    <property type="entry name" value="DUF748 DOMAIN-CONTAINING PROTEIN"/>
    <property type="match status" value="1"/>
</dbReference>
<accession>A0ABZ3HA87</accession>